<dbReference type="GO" id="GO:0006000">
    <property type="term" value="P:fructose metabolic process"/>
    <property type="evidence" value="ECO:0007669"/>
    <property type="project" value="TreeGrafter"/>
</dbReference>
<accession>A0A1V0SKX4</accession>
<dbReference type="InterPro" id="IPR000146">
    <property type="entry name" value="FBPase_class-1"/>
</dbReference>
<dbReference type="InterPro" id="IPR044015">
    <property type="entry name" value="FBPase_C_dom"/>
</dbReference>
<name>A0A1V0SKX4_9VIRU</name>
<dbReference type="GO" id="GO:0030388">
    <property type="term" value="P:fructose 1,6-bisphosphate metabolic process"/>
    <property type="evidence" value="ECO:0007669"/>
    <property type="project" value="TreeGrafter"/>
</dbReference>
<evidence type="ECO:0000256" key="1">
    <source>
        <dbReference type="ARBA" id="ARBA00001273"/>
    </source>
</evidence>
<dbReference type="Pfam" id="PF00316">
    <property type="entry name" value="FBPase"/>
    <property type="match status" value="1"/>
</dbReference>
<feature type="domain" description="N-acetyltransferase" evidence="8">
    <location>
        <begin position="316"/>
        <end position="475"/>
    </location>
</feature>
<dbReference type="NCBIfam" id="NF006778">
    <property type="entry name" value="PRK09293.1-1"/>
    <property type="match status" value="1"/>
</dbReference>
<dbReference type="Gene3D" id="3.30.540.10">
    <property type="entry name" value="Fructose-1,6-Bisphosphatase, subunit A, domain 1"/>
    <property type="match status" value="1"/>
</dbReference>
<reference evidence="9" key="1">
    <citation type="journal article" date="2017" name="Science">
        <title>Giant viruses with an expanded complement of translation system components.</title>
        <authorList>
            <person name="Schulz F."/>
            <person name="Yutin N."/>
            <person name="Ivanova N.N."/>
            <person name="Ortega D.R."/>
            <person name="Lee T.K."/>
            <person name="Vierheilig J."/>
            <person name="Daims H."/>
            <person name="Horn M."/>
            <person name="Wagner M."/>
            <person name="Jensen G.J."/>
            <person name="Kyrpides N.C."/>
            <person name="Koonin E.V."/>
            <person name="Woyke T."/>
        </authorList>
    </citation>
    <scope>NUCLEOTIDE SEQUENCE</scope>
    <source>
        <strain evidence="9">KNV1</strain>
    </source>
</reference>
<dbReference type="CDD" id="cd04301">
    <property type="entry name" value="NAT_SF"/>
    <property type="match status" value="1"/>
</dbReference>
<keyword evidence="5" id="KW-0378">Hydrolase</keyword>
<dbReference type="SUPFAM" id="SSF56655">
    <property type="entry name" value="Carbohydrate phosphatase"/>
    <property type="match status" value="1"/>
</dbReference>
<dbReference type="GO" id="GO:0005986">
    <property type="term" value="P:sucrose biosynthetic process"/>
    <property type="evidence" value="ECO:0007669"/>
    <property type="project" value="TreeGrafter"/>
</dbReference>
<dbReference type="GO" id="GO:0042132">
    <property type="term" value="F:fructose 1,6-bisphosphate 1-phosphatase activity"/>
    <property type="evidence" value="ECO:0007669"/>
    <property type="project" value="UniProtKB-EC"/>
</dbReference>
<dbReference type="GO" id="GO:0016747">
    <property type="term" value="F:acyltransferase activity, transferring groups other than amino-acyl groups"/>
    <property type="evidence" value="ECO:0007669"/>
    <property type="project" value="InterPro"/>
</dbReference>
<evidence type="ECO:0000256" key="4">
    <source>
        <dbReference type="ARBA" id="ARBA00022490"/>
    </source>
</evidence>
<evidence type="ECO:0000256" key="6">
    <source>
        <dbReference type="ARBA" id="ARBA00023277"/>
    </source>
</evidence>
<evidence type="ECO:0000256" key="5">
    <source>
        <dbReference type="ARBA" id="ARBA00022801"/>
    </source>
</evidence>
<dbReference type="EMBL" id="KY684112">
    <property type="protein sequence ID" value="ARF12356.1"/>
    <property type="molecule type" value="Genomic_DNA"/>
</dbReference>
<evidence type="ECO:0000313" key="9">
    <source>
        <dbReference type="EMBL" id="ARF12356.1"/>
    </source>
</evidence>
<dbReference type="EC" id="3.1.3.11" evidence="3"/>
<comment type="pathway">
    <text evidence="7">Carbohydrate biosynthesis.</text>
</comment>
<evidence type="ECO:0000259" key="8">
    <source>
        <dbReference type="PROSITE" id="PS51186"/>
    </source>
</evidence>
<evidence type="ECO:0000256" key="3">
    <source>
        <dbReference type="ARBA" id="ARBA00013093"/>
    </source>
</evidence>
<dbReference type="PIRSF" id="PIRSF000904">
    <property type="entry name" value="FBPtase_SBPase"/>
    <property type="match status" value="1"/>
</dbReference>
<sequence>MQDHIGISVSQHLIITQHQYHPDATGDFNILLNEILVVGKIVRNKIALSGIAEQLGENLNQTNVHGESMKNLDQISNELFKTRLLATGLIASYASEEDQDVTNADGKYTIAIDPCDGSSNIDCNVPVGTIFGIWKKGTELVGRNMVCSGYLLYGPSCMFVYTTGHGVNGFTYDPSIGEFILTHQNIKLPKHSKCYSINESYSQQWSDGVKKLVEWIKTPNKEEKRPYTARYVGSLVSDFHRNLLYGGIFIYPTDKLRLLYECNPLSFIVEQAGGMGIDGKTNILDIIPNNIHHRTPLYIGNKSDVLKAHDFLNDNQTLQIYSIEEKPEAYELVGKYHWNEWKDLYQDWGFDGPVSIANKWHKLTGQQIPKLFVGFIGDKFIGTVASVLDDMPGKDTGYMPWLSVLFVIPEYRKQGIATKLMEHCKSYFKSLGYKECYLWAEKPQWEAVYSKLGWTTVEKVDYSCYNNVPIMRIDL</sequence>
<dbReference type="Gene3D" id="3.40.630.30">
    <property type="match status" value="1"/>
</dbReference>
<dbReference type="Pfam" id="PF18913">
    <property type="entry name" value="FBPase_C"/>
    <property type="match status" value="1"/>
</dbReference>
<dbReference type="InterPro" id="IPR028343">
    <property type="entry name" value="FBPtase"/>
</dbReference>
<dbReference type="InterPro" id="IPR033391">
    <property type="entry name" value="FBPase_N"/>
</dbReference>
<dbReference type="GO" id="GO:0006094">
    <property type="term" value="P:gluconeogenesis"/>
    <property type="evidence" value="ECO:0007669"/>
    <property type="project" value="TreeGrafter"/>
</dbReference>
<dbReference type="PRINTS" id="PR00115">
    <property type="entry name" value="F16BPHPHTASE"/>
</dbReference>
<evidence type="ECO:0000256" key="7">
    <source>
        <dbReference type="ARBA" id="ARBA00024331"/>
    </source>
</evidence>
<dbReference type="Gene3D" id="3.40.190.80">
    <property type="match status" value="1"/>
</dbReference>
<keyword evidence="6" id="KW-0119">Carbohydrate metabolism</keyword>
<dbReference type="SUPFAM" id="SSF55729">
    <property type="entry name" value="Acyl-CoA N-acyltransferases (Nat)"/>
    <property type="match status" value="1"/>
</dbReference>
<dbReference type="HAMAP" id="MF_01855">
    <property type="entry name" value="FBPase_class1"/>
    <property type="match status" value="1"/>
</dbReference>
<dbReference type="Pfam" id="PF00583">
    <property type="entry name" value="Acetyltransf_1"/>
    <property type="match status" value="1"/>
</dbReference>
<protein>
    <recommendedName>
        <fullName evidence="3">fructose-bisphosphatase</fullName>
        <ecNumber evidence="3">3.1.3.11</ecNumber>
    </recommendedName>
</protein>
<comment type="catalytic activity">
    <reaction evidence="1">
        <text>beta-D-fructose 1,6-bisphosphate + H2O = beta-D-fructose 6-phosphate + phosphate</text>
        <dbReference type="Rhea" id="RHEA:11064"/>
        <dbReference type="ChEBI" id="CHEBI:15377"/>
        <dbReference type="ChEBI" id="CHEBI:32966"/>
        <dbReference type="ChEBI" id="CHEBI:43474"/>
        <dbReference type="ChEBI" id="CHEBI:57634"/>
        <dbReference type="EC" id="3.1.3.11"/>
    </reaction>
</comment>
<dbReference type="CDD" id="cd00354">
    <property type="entry name" value="FBPase"/>
    <property type="match status" value="1"/>
</dbReference>
<dbReference type="PIRSF" id="PIRSF500210">
    <property type="entry name" value="FBPtase"/>
    <property type="match status" value="1"/>
</dbReference>
<evidence type="ECO:0000256" key="2">
    <source>
        <dbReference type="ARBA" id="ARBA00010941"/>
    </source>
</evidence>
<proteinExistence type="inferred from homology"/>
<keyword evidence="4" id="KW-0963">Cytoplasm</keyword>
<dbReference type="PANTHER" id="PTHR11556">
    <property type="entry name" value="FRUCTOSE-1,6-BISPHOSPHATASE-RELATED"/>
    <property type="match status" value="1"/>
</dbReference>
<gene>
    <name evidence="9" type="ORF">Klosneuvirus_5_26</name>
</gene>
<organism evidence="9">
    <name type="scientific">Klosneuvirus KNV1</name>
    <dbReference type="NCBI Taxonomy" id="1977640"/>
    <lineage>
        <taxon>Viruses</taxon>
        <taxon>Varidnaviria</taxon>
        <taxon>Bamfordvirae</taxon>
        <taxon>Nucleocytoviricota</taxon>
        <taxon>Megaviricetes</taxon>
        <taxon>Imitervirales</taxon>
        <taxon>Mimiviridae</taxon>
        <taxon>Klosneuvirinae</taxon>
        <taxon>Klosneuvirus</taxon>
    </lineage>
</organism>
<dbReference type="PROSITE" id="PS51186">
    <property type="entry name" value="GNAT"/>
    <property type="match status" value="1"/>
</dbReference>
<dbReference type="PANTHER" id="PTHR11556:SF35">
    <property type="entry name" value="SEDOHEPTULOSE-1,7-BISPHOSPHATASE, CHLOROPLASTIC"/>
    <property type="match status" value="1"/>
</dbReference>
<dbReference type="InterPro" id="IPR000182">
    <property type="entry name" value="GNAT_dom"/>
</dbReference>
<comment type="similarity">
    <text evidence="2">Belongs to the FBPase class 1 family.</text>
</comment>
<dbReference type="GO" id="GO:0006002">
    <property type="term" value="P:fructose 6-phosphate metabolic process"/>
    <property type="evidence" value="ECO:0007669"/>
    <property type="project" value="TreeGrafter"/>
</dbReference>
<dbReference type="InterPro" id="IPR016181">
    <property type="entry name" value="Acyl_CoA_acyltransferase"/>
</dbReference>